<name>A0A059AVK3_EUCGR</name>
<sequence length="68" mass="8236">MHSNILLVISKSRYPINERLLYTTHKQIISNKFPKNKRQSLLFSNFCKIRGLQRYIHLEKQFRTLMSL</sequence>
<dbReference type="AlphaFoldDB" id="A0A059AVK3"/>
<proteinExistence type="predicted"/>
<gene>
    <name evidence="1" type="ORF">EUGRSUZ_H00561</name>
</gene>
<evidence type="ECO:0000313" key="1">
    <source>
        <dbReference type="EMBL" id="KCW57804.1"/>
    </source>
</evidence>
<reference evidence="1" key="1">
    <citation type="submission" date="2013-07" db="EMBL/GenBank/DDBJ databases">
        <title>The genome of Eucalyptus grandis.</title>
        <authorList>
            <person name="Schmutz J."/>
            <person name="Hayes R."/>
            <person name="Myburg A."/>
            <person name="Tuskan G."/>
            <person name="Grattapaglia D."/>
            <person name="Rokhsar D.S."/>
        </authorList>
    </citation>
    <scope>NUCLEOTIDE SEQUENCE</scope>
    <source>
        <tissue evidence="1">Leaf extractions</tissue>
    </source>
</reference>
<protein>
    <submittedName>
        <fullName evidence="1">Uncharacterized protein</fullName>
    </submittedName>
</protein>
<organism evidence="1">
    <name type="scientific">Eucalyptus grandis</name>
    <name type="common">Flooded gum</name>
    <dbReference type="NCBI Taxonomy" id="71139"/>
    <lineage>
        <taxon>Eukaryota</taxon>
        <taxon>Viridiplantae</taxon>
        <taxon>Streptophyta</taxon>
        <taxon>Embryophyta</taxon>
        <taxon>Tracheophyta</taxon>
        <taxon>Spermatophyta</taxon>
        <taxon>Magnoliopsida</taxon>
        <taxon>eudicotyledons</taxon>
        <taxon>Gunneridae</taxon>
        <taxon>Pentapetalae</taxon>
        <taxon>rosids</taxon>
        <taxon>malvids</taxon>
        <taxon>Myrtales</taxon>
        <taxon>Myrtaceae</taxon>
        <taxon>Myrtoideae</taxon>
        <taxon>Eucalypteae</taxon>
        <taxon>Eucalyptus</taxon>
    </lineage>
</organism>
<dbReference type="Gramene" id="KCW57804">
    <property type="protein sequence ID" value="KCW57804"/>
    <property type="gene ID" value="EUGRSUZ_H00561"/>
</dbReference>
<dbReference type="EMBL" id="KK198760">
    <property type="protein sequence ID" value="KCW57804.1"/>
    <property type="molecule type" value="Genomic_DNA"/>
</dbReference>
<dbReference type="InParanoid" id="A0A059AVK3"/>
<accession>A0A059AVK3</accession>